<evidence type="ECO:0000313" key="4">
    <source>
        <dbReference type="Proteomes" id="UP001152467"/>
    </source>
</evidence>
<dbReference type="EMBL" id="CAMAPC010000007">
    <property type="protein sequence ID" value="CAH9058312.1"/>
    <property type="molecule type" value="Genomic_DNA"/>
</dbReference>
<proteinExistence type="predicted"/>
<dbReference type="Gene3D" id="3.40.630.30">
    <property type="match status" value="1"/>
</dbReference>
<dbReference type="Proteomes" id="UP001152485">
    <property type="component" value="Unassembled WGS sequence"/>
</dbReference>
<dbReference type="InterPro" id="IPR016181">
    <property type="entry name" value="Acyl_CoA_acyltransferase"/>
</dbReference>
<evidence type="ECO:0000259" key="1">
    <source>
        <dbReference type="Pfam" id="PF13302"/>
    </source>
</evidence>
<evidence type="ECO:0000313" key="2">
    <source>
        <dbReference type="EMBL" id="CAH9058312.1"/>
    </source>
</evidence>
<gene>
    <name evidence="2" type="ORF">PSECIP111854_02177</name>
    <name evidence="3" type="ORF">PSECIP111951_01859</name>
</gene>
<evidence type="ECO:0000313" key="5">
    <source>
        <dbReference type="Proteomes" id="UP001152485"/>
    </source>
</evidence>
<evidence type="ECO:0000313" key="3">
    <source>
        <dbReference type="EMBL" id="CAH9058355.1"/>
    </source>
</evidence>
<dbReference type="AlphaFoldDB" id="A0A9W4QY39"/>
<accession>A0A9W4QY39</accession>
<organism evidence="2 4">
    <name type="scientific">Pseudoalteromonas holothuriae</name>
    <dbReference type="NCBI Taxonomy" id="2963714"/>
    <lineage>
        <taxon>Bacteria</taxon>
        <taxon>Pseudomonadati</taxon>
        <taxon>Pseudomonadota</taxon>
        <taxon>Gammaproteobacteria</taxon>
        <taxon>Alteromonadales</taxon>
        <taxon>Pseudoalteromonadaceae</taxon>
        <taxon>Pseudoalteromonas</taxon>
    </lineage>
</organism>
<dbReference type="PANTHER" id="PTHR43792">
    <property type="entry name" value="GNAT FAMILY, PUTATIVE (AFU_ORTHOLOGUE AFUA_3G00765)-RELATED-RELATED"/>
    <property type="match status" value="1"/>
</dbReference>
<dbReference type="GO" id="GO:0016747">
    <property type="term" value="F:acyltransferase activity, transferring groups other than amino-acyl groups"/>
    <property type="evidence" value="ECO:0007669"/>
    <property type="project" value="InterPro"/>
</dbReference>
<dbReference type="InterPro" id="IPR051531">
    <property type="entry name" value="N-acetyltransferase"/>
</dbReference>
<name>A0A9W4QY39_9GAMM</name>
<dbReference type="Pfam" id="PF13302">
    <property type="entry name" value="Acetyltransf_3"/>
    <property type="match status" value="1"/>
</dbReference>
<dbReference type="RefSeq" id="WP_261593017.1">
    <property type="nucleotide sequence ID" value="NZ_CAMAPC010000007.1"/>
</dbReference>
<dbReference type="EMBL" id="CAMAPD010000007">
    <property type="protein sequence ID" value="CAH9058355.1"/>
    <property type="molecule type" value="Genomic_DNA"/>
</dbReference>
<sequence>MRFYTPRLLLKPITYRDMNSLHLILNDPLVAKFNDYGYKISKSEVRALIQWDLEQSYLGLGQRLSINSHNGTMKGSIGLYDFDCKLGDVFIGFELGSAYWHQGFMREAINCILNNIVQLIDVKSSVRLVAQVQPQNARSIKLLDQLGFIKHLDNKYVKTITL</sequence>
<keyword evidence="4" id="KW-1185">Reference proteome</keyword>
<dbReference type="InterPro" id="IPR000182">
    <property type="entry name" value="GNAT_dom"/>
</dbReference>
<feature type="domain" description="N-acetyltransferase" evidence="1">
    <location>
        <begin position="7"/>
        <end position="148"/>
    </location>
</feature>
<dbReference type="PANTHER" id="PTHR43792:SF1">
    <property type="entry name" value="N-ACETYLTRANSFERASE DOMAIN-CONTAINING PROTEIN"/>
    <property type="match status" value="1"/>
</dbReference>
<protein>
    <recommendedName>
        <fullName evidence="1">N-acetyltransferase domain-containing protein</fullName>
    </recommendedName>
</protein>
<reference evidence="2 5" key="1">
    <citation type="submission" date="2022-07" db="EMBL/GenBank/DDBJ databases">
        <authorList>
            <person name="Criscuolo A."/>
        </authorList>
    </citation>
    <scope>NUCLEOTIDE SEQUENCE</scope>
    <source>
        <strain evidence="5">CIP 111951</strain>
        <strain evidence="2">CIP111854</strain>
        <strain evidence="3">CIP111951</strain>
    </source>
</reference>
<dbReference type="SUPFAM" id="SSF55729">
    <property type="entry name" value="Acyl-CoA N-acyltransferases (Nat)"/>
    <property type="match status" value="1"/>
</dbReference>
<dbReference type="Proteomes" id="UP001152467">
    <property type="component" value="Unassembled WGS sequence"/>
</dbReference>
<comment type="caution">
    <text evidence="2">The sequence shown here is derived from an EMBL/GenBank/DDBJ whole genome shotgun (WGS) entry which is preliminary data.</text>
</comment>